<dbReference type="RefSeq" id="WP_343164465.1">
    <property type="nucleotide sequence ID" value="NZ_JBHRSV010000016.1"/>
</dbReference>
<sequence>MKIRSVPLRLLSITTLLALAGQIYSTLVAALGAYVWSHAETVSYDLASLYDGLNLGTLAALGIYIIWLVVLLVCTYRVVANSRDRFGDEQKPGPGWAVGYYFIPFMSLFKPYQAISVCTALTFADDPAGPKTERLLGPWWTAWLVSGFAGTISTRLYMQADYDSMSMFVWAESIGVAGSILGFVAIGLVSLIVTRIARFQTQDWKPVADSKTPPPAEAGAAP</sequence>
<dbReference type="InterPro" id="IPR025565">
    <property type="entry name" value="DUF4328"/>
</dbReference>
<accession>A0ABV6ZXI6</accession>
<feature type="transmembrane region" description="Helical" evidence="1">
    <location>
        <begin position="100"/>
        <end position="124"/>
    </location>
</feature>
<evidence type="ECO:0000259" key="2">
    <source>
        <dbReference type="Pfam" id="PF14219"/>
    </source>
</evidence>
<comment type="caution">
    <text evidence="3">The sequence shown here is derived from an EMBL/GenBank/DDBJ whole genome shotgun (WGS) entry which is preliminary data.</text>
</comment>
<feature type="transmembrane region" description="Helical" evidence="1">
    <location>
        <begin position="136"/>
        <end position="157"/>
    </location>
</feature>
<organism evidence="3 4">
    <name type="scientific">Hyphobacterium vulgare</name>
    <dbReference type="NCBI Taxonomy" id="1736751"/>
    <lineage>
        <taxon>Bacteria</taxon>
        <taxon>Pseudomonadati</taxon>
        <taxon>Pseudomonadota</taxon>
        <taxon>Alphaproteobacteria</taxon>
        <taxon>Maricaulales</taxon>
        <taxon>Maricaulaceae</taxon>
        <taxon>Hyphobacterium</taxon>
    </lineage>
</organism>
<keyword evidence="4" id="KW-1185">Reference proteome</keyword>
<evidence type="ECO:0000256" key="1">
    <source>
        <dbReference type="SAM" id="Phobius"/>
    </source>
</evidence>
<keyword evidence="1" id="KW-0812">Transmembrane</keyword>
<name>A0ABV6ZXI6_9PROT</name>
<feature type="transmembrane region" description="Helical" evidence="1">
    <location>
        <begin position="169"/>
        <end position="193"/>
    </location>
</feature>
<dbReference type="Proteomes" id="UP001595379">
    <property type="component" value="Unassembled WGS sequence"/>
</dbReference>
<evidence type="ECO:0000313" key="4">
    <source>
        <dbReference type="Proteomes" id="UP001595379"/>
    </source>
</evidence>
<reference evidence="4" key="1">
    <citation type="journal article" date="2019" name="Int. J. Syst. Evol. Microbiol.">
        <title>The Global Catalogue of Microorganisms (GCM) 10K type strain sequencing project: providing services to taxonomists for standard genome sequencing and annotation.</title>
        <authorList>
            <consortium name="The Broad Institute Genomics Platform"/>
            <consortium name="The Broad Institute Genome Sequencing Center for Infectious Disease"/>
            <person name="Wu L."/>
            <person name="Ma J."/>
        </authorList>
    </citation>
    <scope>NUCLEOTIDE SEQUENCE [LARGE SCALE GENOMIC DNA]</scope>
    <source>
        <strain evidence="4">KCTC 52487</strain>
    </source>
</reference>
<dbReference type="Pfam" id="PF14219">
    <property type="entry name" value="DUF4328"/>
    <property type="match status" value="1"/>
</dbReference>
<protein>
    <submittedName>
        <fullName evidence="3">DUF4328 domain-containing protein</fullName>
    </submittedName>
</protein>
<dbReference type="EMBL" id="JBHRSV010000016">
    <property type="protein sequence ID" value="MFC2926147.1"/>
    <property type="molecule type" value="Genomic_DNA"/>
</dbReference>
<keyword evidence="1" id="KW-1133">Transmembrane helix</keyword>
<feature type="domain" description="DUF4328" evidence="2">
    <location>
        <begin position="55"/>
        <end position="197"/>
    </location>
</feature>
<evidence type="ECO:0000313" key="3">
    <source>
        <dbReference type="EMBL" id="MFC2926147.1"/>
    </source>
</evidence>
<gene>
    <name evidence="3" type="ORF">ACFOOR_08510</name>
</gene>
<keyword evidence="1" id="KW-0472">Membrane</keyword>
<proteinExistence type="predicted"/>
<feature type="transmembrane region" description="Helical" evidence="1">
    <location>
        <begin position="54"/>
        <end position="79"/>
    </location>
</feature>